<proteinExistence type="predicted"/>
<reference evidence="1 2" key="1">
    <citation type="submission" date="2020-01" db="EMBL/GenBank/DDBJ databases">
        <title>Complete genome sequence of a human oral phylogroup 1 Treponema sp. strain ATCC 700766, originally isolated from periodontitis dental plaque.</title>
        <authorList>
            <person name="Chan Y."/>
            <person name="Huo Y.-B."/>
            <person name="Yu X.-L."/>
            <person name="Zeng H."/>
            <person name="Leung W.-K."/>
            <person name="Watt R.M."/>
        </authorList>
    </citation>
    <scope>NUCLEOTIDE SEQUENCE [LARGE SCALE GENOMIC DNA]</scope>
    <source>
        <strain evidence="1 2">OMZ 804</strain>
    </source>
</reference>
<organism evidence="1 2">
    <name type="scientific">Treponema vincentii</name>
    <dbReference type="NCBI Taxonomy" id="69710"/>
    <lineage>
        <taxon>Bacteria</taxon>
        <taxon>Pseudomonadati</taxon>
        <taxon>Spirochaetota</taxon>
        <taxon>Spirochaetia</taxon>
        <taxon>Spirochaetales</taxon>
        <taxon>Treponemataceae</taxon>
        <taxon>Treponema</taxon>
    </lineage>
</organism>
<evidence type="ECO:0000313" key="2">
    <source>
        <dbReference type="Proteomes" id="UP000464374"/>
    </source>
</evidence>
<name>A0A6P1XZU8_9SPIR</name>
<dbReference type="Proteomes" id="UP000464374">
    <property type="component" value="Chromosome"/>
</dbReference>
<protein>
    <submittedName>
        <fullName evidence="1">Phage head-tail adapter protein</fullName>
    </submittedName>
</protein>
<dbReference type="EMBL" id="CP048020">
    <property type="protein sequence ID" value="QHX42895.1"/>
    <property type="molecule type" value="Genomic_DNA"/>
</dbReference>
<evidence type="ECO:0000313" key="1">
    <source>
        <dbReference type="EMBL" id="QHX42895.1"/>
    </source>
</evidence>
<sequence>MVNVVKQLRKDTESIIAVNPSLLSFIRREREKNEYGNVREVEKRTEMQRVRIAEISHSETDRLLQEGLLKTHIVNITAFHDADIQAGDLFDFQGSRYEVVFIRKITIGGYAPENAYKMSGRAKEIREAVE</sequence>
<gene>
    <name evidence="1" type="ORF">GWP43_04870</name>
</gene>
<dbReference type="KEGG" id="trz:GWP43_04870"/>
<accession>A0A6P1XZU8</accession>
<dbReference type="RefSeq" id="WP_162663152.1">
    <property type="nucleotide sequence ID" value="NZ_CP048020.1"/>
</dbReference>
<dbReference type="AlphaFoldDB" id="A0A6P1XZU8"/>